<evidence type="ECO:0000256" key="3">
    <source>
        <dbReference type="ARBA" id="ARBA00023163"/>
    </source>
</evidence>
<gene>
    <name evidence="6" type="ORF">GCM10010862_32500</name>
</gene>
<evidence type="ECO:0000313" key="7">
    <source>
        <dbReference type="Proteomes" id="UP001156691"/>
    </source>
</evidence>
<dbReference type="PANTHER" id="PTHR30055:SF151">
    <property type="entry name" value="TRANSCRIPTIONAL REGULATORY PROTEIN"/>
    <property type="match status" value="1"/>
</dbReference>
<keyword evidence="2 4" id="KW-0238">DNA-binding</keyword>
<comment type="caution">
    <text evidence="6">The sequence shown here is derived from an EMBL/GenBank/DDBJ whole genome shotgun (WGS) entry which is preliminary data.</text>
</comment>
<keyword evidence="7" id="KW-1185">Reference proteome</keyword>
<dbReference type="PROSITE" id="PS50977">
    <property type="entry name" value="HTH_TETR_2"/>
    <property type="match status" value="1"/>
</dbReference>
<accession>A0ABQ5W8A0</accession>
<dbReference type="SUPFAM" id="SSF46689">
    <property type="entry name" value="Homeodomain-like"/>
    <property type="match status" value="1"/>
</dbReference>
<evidence type="ECO:0000259" key="5">
    <source>
        <dbReference type="PROSITE" id="PS50977"/>
    </source>
</evidence>
<dbReference type="Gene3D" id="1.10.357.10">
    <property type="entry name" value="Tetracycline Repressor, domain 2"/>
    <property type="match status" value="1"/>
</dbReference>
<protein>
    <submittedName>
        <fullName evidence="6">TetR family transcriptional regulator</fullName>
    </submittedName>
</protein>
<sequence>MTEEIGGRGDPVKVLELLWGRAESGKRGPKARVGLADLVAAAVAIADAEGLSAVSTRRVAEAVGISPMSFYTHVPGKAELLDLMMDAVAVGEPDDPSPPSDTDWRIRMTFVAETLWRHYLRHPWVLDLATHRPVLGPNTVAAYEFALSAVDGLGLTEIEMDMTVTVLANFVHGAVRDAARGRMVDEVTGMSDEEWWRRIEPFLETLDYTPYPVASRVGPVAGETYGVGDPQRAFRFGLDRLLDGLALFIEGKRR</sequence>
<dbReference type="Pfam" id="PF00440">
    <property type="entry name" value="TetR_N"/>
    <property type="match status" value="1"/>
</dbReference>
<dbReference type="PANTHER" id="PTHR30055">
    <property type="entry name" value="HTH-TYPE TRANSCRIPTIONAL REGULATOR RUTR"/>
    <property type="match status" value="1"/>
</dbReference>
<feature type="domain" description="HTH tetR-type" evidence="5">
    <location>
        <begin position="32"/>
        <end position="92"/>
    </location>
</feature>
<evidence type="ECO:0000313" key="6">
    <source>
        <dbReference type="EMBL" id="GLQ55991.1"/>
    </source>
</evidence>
<dbReference type="Gene3D" id="1.10.10.60">
    <property type="entry name" value="Homeodomain-like"/>
    <property type="match status" value="1"/>
</dbReference>
<proteinExistence type="predicted"/>
<dbReference type="RefSeq" id="WP_284341407.1">
    <property type="nucleotide sequence ID" value="NZ_BSNS01000015.1"/>
</dbReference>
<evidence type="ECO:0000256" key="1">
    <source>
        <dbReference type="ARBA" id="ARBA00023015"/>
    </source>
</evidence>
<dbReference type="InterPro" id="IPR036271">
    <property type="entry name" value="Tet_transcr_reg_TetR-rel_C_sf"/>
</dbReference>
<organism evidence="6 7">
    <name type="scientific">Devosia nitrariae</name>
    <dbReference type="NCBI Taxonomy" id="2071872"/>
    <lineage>
        <taxon>Bacteria</taxon>
        <taxon>Pseudomonadati</taxon>
        <taxon>Pseudomonadota</taxon>
        <taxon>Alphaproteobacteria</taxon>
        <taxon>Hyphomicrobiales</taxon>
        <taxon>Devosiaceae</taxon>
        <taxon>Devosia</taxon>
    </lineage>
</organism>
<dbReference type="Proteomes" id="UP001156691">
    <property type="component" value="Unassembled WGS sequence"/>
</dbReference>
<dbReference type="InterPro" id="IPR001647">
    <property type="entry name" value="HTH_TetR"/>
</dbReference>
<keyword evidence="1" id="KW-0805">Transcription regulation</keyword>
<keyword evidence="3" id="KW-0804">Transcription</keyword>
<dbReference type="Pfam" id="PF02909">
    <property type="entry name" value="TetR_C_1"/>
    <property type="match status" value="1"/>
</dbReference>
<evidence type="ECO:0000256" key="4">
    <source>
        <dbReference type="PROSITE-ProRule" id="PRU00335"/>
    </source>
</evidence>
<reference evidence="7" key="1">
    <citation type="journal article" date="2019" name="Int. J. Syst. Evol. Microbiol.">
        <title>The Global Catalogue of Microorganisms (GCM) 10K type strain sequencing project: providing services to taxonomists for standard genome sequencing and annotation.</title>
        <authorList>
            <consortium name="The Broad Institute Genomics Platform"/>
            <consortium name="The Broad Institute Genome Sequencing Center for Infectious Disease"/>
            <person name="Wu L."/>
            <person name="Ma J."/>
        </authorList>
    </citation>
    <scope>NUCLEOTIDE SEQUENCE [LARGE SCALE GENOMIC DNA]</scope>
    <source>
        <strain evidence="7">NBRC 112416</strain>
    </source>
</reference>
<dbReference type="InterPro" id="IPR004111">
    <property type="entry name" value="Repressor_TetR_C"/>
</dbReference>
<dbReference type="InterPro" id="IPR050109">
    <property type="entry name" value="HTH-type_TetR-like_transc_reg"/>
</dbReference>
<dbReference type="SUPFAM" id="SSF48498">
    <property type="entry name" value="Tetracyclin repressor-like, C-terminal domain"/>
    <property type="match status" value="1"/>
</dbReference>
<feature type="DNA-binding region" description="H-T-H motif" evidence="4">
    <location>
        <begin position="55"/>
        <end position="74"/>
    </location>
</feature>
<name>A0ABQ5W8A0_9HYPH</name>
<dbReference type="InterPro" id="IPR009057">
    <property type="entry name" value="Homeodomain-like_sf"/>
</dbReference>
<evidence type="ECO:0000256" key="2">
    <source>
        <dbReference type="ARBA" id="ARBA00023125"/>
    </source>
</evidence>
<dbReference type="EMBL" id="BSNS01000015">
    <property type="protein sequence ID" value="GLQ55991.1"/>
    <property type="molecule type" value="Genomic_DNA"/>
</dbReference>